<dbReference type="Pfam" id="PF23598">
    <property type="entry name" value="LRR_14"/>
    <property type="match status" value="1"/>
</dbReference>
<comment type="caution">
    <text evidence="4">The sequence shown here is derived from an EMBL/GenBank/DDBJ whole genome shotgun (WGS) entry which is preliminary data.</text>
</comment>
<dbReference type="Proteomes" id="UP000699691">
    <property type="component" value="Unassembled WGS sequence"/>
</dbReference>
<dbReference type="EMBL" id="JAGQKY010000041">
    <property type="protein sequence ID" value="MCA9397454.1"/>
    <property type="molecule type" value="Genomic_DNA"/>
</dbReference>
<dbReference type="PRINTS" id="PR00019">
    <property type="entry name" value="LEURICHRPT"/>
</dbReference>
<dbReference type="SUPFAM" id="SSF52058">
    <property type="entry name" value="L domain-like"/>
    <property type="match status" value="1"/>
</dbReference>
<gene>
    <name evidence="4" type="ORF">KC573_01380</name>
</gene>
<dbReference type="InterPro" id="IPR055414">
    <property type="entry name" value="LRR_R13L4/SHOC2-like"/>
</dbReference>
<organism evidence="4 5">
    <name type="scientific">candidate division WWE3 bacterium</name>
    <dbReference type="NCBI Taxonomy" id="2053526"/>
    <lineage>
        <taxon>Bacteria</taxon>
        <taxon>Katanobacteria</taxon>
    </lineage>
</organism>
<dbReference type="InterPro" id="IPR032675">
    <property type="entry name" value="LRR_dom_sf"/>
</dbReference>
<proteinExistence type="predicted"/>
<evidence type="ECO:0000256" key="1">
    <source>
        <dbReference type="ARBA" id="ARBA00022614"/>
    </source>
</evidence>
<dbReference type="InterPro" id="IPR050216">
    <property type="entry name" value="LRR_domain-containing"/>
</dbReference>
<dbReference type="GO" id="GO:0005737">
    <property type="term" value="C:cytoplasm"/>
    <property type="evidence" value="ECO:0007669"/>
    <property type="project" value="TreeGrafter"/>
</dbReference>
<dbReference type="PANTHER" id="PTHR48051">
    <property type="match status" value="1"/>
</dbReference>
<sequence length="165" mass="18385">MLKKVVLVVLVFSLTFLWVRVISPQNTAEDPATTDTTSDQLITLDLSNENLDTLPGYVFDRTNIEELNISNNNLTGALPGEIRQLKNLKILDASNNTMTGVPAEIGQLTKLEYLDLSNNRLTGLPYELGNLQNLKELNLSGNDYSQQDLDIIREKLPQSTVIILN</sequence>
<accession>A0A955LWE1</accession>
<protein>
    <submittedName>
        <fullName evidence="4">Leucine-rich repeat domain-containing protein</fullName>
    </submittedName>
</protein>
<keyword evidence="1" id="KW-0433">Leucine-rich repeat</keyword>
<reference evidence="4" key="1">
    <citation type="submission" date="2020-04" db="EMBL/GenBank/DDBJ databases">
        <authorList>
            <person name="Zhang T."/>
        </authorList>
    </citation>
    <scope>NUCLEOTIDE SEQUENCE</scope>
    <source>
        <strain evidence="4">HKST-UBA02</strain>
    </source>
</reference>
<keyword evidence="2" id="KW-0677">Repeat</keyword>
<evidence type="ECO:0000313" key="4">
    <source>
        <dbReference type="EMBL" id="MCA9397454.1"/>
    </source>
</evidence>
<evidence type="ECO:0000256" key="2">
    <source>
        <dbReference type="ARBA" id="ARBA00022737"/>
    </source>
</evidence>
<name>A0A955LWE1_UNCKA</name>
<reference evidence="4" key="2">
    <citation type="journal article" date="2021" name="Microbiome">
        <title>Successional dynamics and alternative stable states in a saline activated sludge microbial community over 9 years.</title>
        <authorList>
            <person name="Wang Y."/>
            <person name="Ye J."/>
            <person name="Ju F."/>
            <person name="Liu L."/>
            <person name="Boyd J.A."/>
            <person name="Deng Y."/>
            <person name="Parks D.H."/>
            <person name="Jiang X."/>
            <person name="Yin X."/>
            <person name="Woodcroft B.J."/>
            <person name="Tyson G.W."/>
            <person name="Hugenholtz P."/>
            <person name="Polz M.F."/>
            <person name="Zhang T."/>
        </authorList>
    </citation>
    <scope>NUCLEOTIDE SEQUENCE</scope>
    <source>
        <strain evidence="4">HKST-UBA02</strain>
    </source>
</reference>
<dbReference type="InterPro" id="IPR001611">
    <property type="entry name" value="Leu-rich_rpt"/>
</dbReference>
<dbReference type="AlphaFoldDB" id="A0A955LWE1"/>
<dbReference type="FunFam" id="3.80.10.10:FF:000041">
    <property type="entry name" value="LRR receptor-like serine/threonine-protein kinase ERECTA"/>
    <property type="match status" value="1"/>
</dbReference>
<evidence type="ECO:0000259" key="3">
    <source>
        <dbReference type="Pfam" id="PF23598"/>
    </source>
</evidence>
<evidence type="ECO:0000313" key="5">
    <source>
        <dbReference type="Proteomes" id="UP000699691"/>
    </source>
</evidence>
<dbReference type="SMART" id="SM00369">
    <property type="entry name" value="LRR_TYP"/>
    <property type="match status" value="2"/>
</dbReference>
<dbReference type="InterPro" id="IPR003591">
    <property type="entry name" value="Leu-rich_rpt_typical-subtyp"/>
</dbReference>
<dbReference type="Gene3D" id="3.80.10.10">
    <property type="entry name" value="Ribonuclease Inhibitor"/>
    <property type="match status" value="1"/>
</dbReference>
<dbReference type="PROSITE" id="PS51450">
    <property type="entry name" value="LRR"/>
    <property type="match status" value="1"/>
</dbReference>
<dbReference type="PANTHER" id="PTHR48051:SF1">
    <property type="entry name" value="RAS SUPPRESSOR PROTEIN 1"/>
    <property type="match status" value="1"/>
</dbReference>
<feature type="domain" description="Disease resistance R13L4/SHOC-2-like LRR" evidence="3">
    <location>
        <begin position="69"/>
        <end position="146"/>
    </location>
</feature>